<evidence type="ECO:0000313" key="8">
    <source>
        <dbReference type="Proteomes" id="UP000031938"/>
    </source>
</evidence>
<keyword evidence="1 4" id="KW-0808">Transferase</keyword>
<feature type="domain" description="Malonyl-CoA:ACP transacylase (MAT)" evidence="6">
    <location>
        <begin position="7"/>
        <end position="314"/>
    </location>
</feature>
<dbReference type="Gene3D" id="3.30.70.250">
    <property type="entry name" value="Malonyl-CoA ACP transacylase, ACP-binding"/>
    <property type="match status" value="1"/>
</dbReference>
<evidence type="ECO:0000256" key="1">
    <source>
        <dbReference type="ARBA" id="ARBA00022679"/>
    </source>
</evidence>
<evidence type="ECO:0000313" key="7">
    <source>
        <dbReference type="EMBL" id="KIL44852.1"/>
    </source>
</evidence>
<dbReference type="InterPro" id="IPR024925">
    <property type="entry name" value="Malonyl_CoA-ACP_transAc"/>
</dbReference>
<dbReference type="InterPro" id="IPR016035">
    <property type="entry name" value="Acyl_Trfase/lysoPLipase"/>
</dbReference>
<dbReference type="SUPFAM" id="SSF52151">
    <property type="entry name" value="FabD/lysophospholipase-like"/>
    <property type="match status" value="1"/>
</dbReference>
<evidence type="ECO:0000256" key="3">
    <source>
        <dbReference type="ARBA" id="ARBA00048462"/>
    </source>
</evidence>
<organism evidence="7 8">
    <name type="scientific">Jeotgalibacillus soli</name>
    <dbReference type="NCBI Taxonomy" id="889306"/>
    <lineage>
        <taxon>Bacteria</taxon>
        <taxon>Bacillati</taxon>
        <taxon>Bacillota</taxon>
        <taxon>Bacilli</taxon>
        <taxon>Bacillales</taxon>
        <taxon>Caryophanaceae</taxon>
        <taxon>Jeotgalibacillus</taxon>
    </lineage>
</organism>
<reference evidence="7 8" key="1">
    <citation type="submission" date="2015-01" db="EMBL/GenBank/DDBJ databases">
        <title>Genome sequencing of Jeotgalibacillus soli.</title>
        <authorList>
            <person name="Goh K.M."/>
            <person name="Chan K.-G."/>
            <person name="Yaakop A.S."/>
            <person name="Ee R."/>
            <person name="Gan H.M."/>
            <person name="Chan C.S."/>
        </authorList>
    </citation>
    <scope>NUCLEOTIDE SEQUENCE [LARGE SCALE GENOMIC DNA]</scope>
    <source>
        <strain evidence="7 8">P9</strain>
    </source>
</reference>
<dbReference type="FunFam" id="3.30.70.250:FF:000001">
    <property type="entry name" value="Malonyl CoA-acyl carrier protein transacylase"/>
    <property type="match status" value="1"/>
</dbReference>
<protein>
    <recommendedName>
        <fullName evidence="4">Malonyl CoA-acyl carrier protein transacylase</fullName>
        <ecNumber evidence="4">2.3.1.39</ecNumber>
    </recommendedName>
</protein>
<feature type="active site" evidence="5">
    <location>
        <position position="201"/>
    </location>
</feature>
<dbReference type="EMBL" id="JXRP01000018">
    <property type="protein sequence ID" value="KIL44852.1"/>
    <property type="molecule type" value="Genomic_DNA"/>
</dbReference>
<name>A0A0C2V7B9_9BACL</name>
<keyword evidence="8" id="KW-1185">Reference proteome</keyword>
<evidence type="ECO:0000256" key="5">
    <source>
        <dbReference type="PIRSR" id="PIRSR000446-1"/>
    </source>
</evidence>
<dbReference type="InterPro" id="IPR004410">
    <property type="entry name" value="Malonyl_CoA-ACP_transAc_FabD"/>
</dbReference>
<dbReference type="GO" id="GO:0004314">
    <property type="term" value="F:[acyl-carrier-protein] S-malonyltransferase activity"/>
    <property type="evidence" value="ECO:0007669"/>
    <property type="project" value="UniProtKB-EC"/>
</dbReference>
<dbReference type="PATRIC" id="fig|889306.3.peg.2408"/>
<dbReference type="STRING" id="889306.KP78_23960"/>
<dbReference type="InterPro" id="IPR014043">
    <property type="entry name" value="Acyl_transferase_dom"/>
</dbReference>
<dbReference type="InterPro" id="IPR016036">
    <property type="entry name" value="Malonyl_transacylase_ACP-bd"/>
</dbReference>
<dbReference type="Proteomes" id="UP000031938">
    <property type="component" value="Unassembled WGS sequence"/>
</dbReference>
<dbReference type="NCBIfam" id="TIGR00128">
    <property type="entry name" value="fabD"/>
    <property type="match status" value="1"/>
</dbReference>
<dbReference type="RefSeq" id="WP_041088994.1">
    <property type="nucleotide sequence ID" value="NZ_JXRP01000018.1"/>
</dbReference>
<dbReference type="AlphaFoldDB" id="A0A0C2V7B9"/>
<sequence>MTKIAFLFPGQGSQSVGMGQEIAAAYPSANEIFQNADMRLNEPLSTLMFEGPQEILTKTVNAQPALLTSSIAILSVLKEHNVYADYVAGHSLGEYSALVAADVLSFADAVEAVRKRGELMEEAVPNGQGGMAAVLGLDRQLLKEVTDEITAAGDPVQLANLNCPGQIVISGSAAGVEKASALAKEKGAKRCLLLNVSGPFHSSLMKPAAEKFESVISGYVLKNASIPVVANVTADPVFEADRIRQLLVAQLYSPVLWEDTIVKLIDLGVDTFIEVGPGKVLSGLVKKVDRRAKTLPVFDQESLQAAITALKEDQ</sequence>
<dbReference type="OrthoDB" id="9805460at2"/>
<gene>
    <name evidence="7" type="ORF">KP78_23960</name>
</gene>
<dbReference type="EC" id="2.3.1.39" evidence="4"/>
<keyword evidence="2 4" id="KW-0012">Acyltransferase</keyword>
<dbReference type="GO" id="GO:0006633">
    <property type="term" value="P:fatty acid biosynthetic process"/>
    <property type="evidence" value="ECO:0007669"/>
    <property type="project" value="TreeGrafter"/>
</dbReference>
<dbReference type="PIRSF" id="PIRSF000446">
    <property type="entry name" value="Mct"/>
    <property type="match status" value="1"/>
</dbReference>
<dbReference type="Pfam" id="PF00698">
    <property type="entry name" value="Acyl_transf_1"/>
    <property type="match status" value="1"/>
</dbReference>
<evidence type="ECO:0000259" key="6">
    <source>
        <dbReference type="SMART" id="SM00827"/>
    </source>
</evidence>
<proteinExistence type="inferred from homology"/>
<dbReference type="GO" id="GO:0005829">
    <property type="term" value="C:cytosol"/>
    <property type="evidence" value="ECO:0007669"/>
    <property type="project" value="TreeGrafter"/>
</dbReference>
<evidence type="ECO:0000256" key="2">
    <source>
        <dbReference type="ARBA" id="ARBA00023315"/>
    </source>
</evidence>
<dbReference type="SUPFAM" id="SSF55048">
    <property type="entry name" value="Probable ACP-binding domain of malonyl-CoA ACP transacylase"/>
    <property type="match status" value="1"/>
</dbReference>
<comment type="catalytic activity">
    <reaction evidence="3 4">
        <text>holo-[ACP] + malonyl-CoA = malonyl-[ACP] + CoA</text>
        <dbReference type="Rhea" id="RHEA:41792"/>
        <dbReference type="Rhea" id="RHEA-COMP:9623"/>
        <dbReference type="Rhea" id="RHEA-COMP:9685"/>
        <dbReference type="ChEBI" id="CHEBI:57287"/>
        <dbReference type="ChEBI" id="CHEBI:57384"/>
        <dbReference type="ChEBI" id="CHEBI:64479"/>
        <dbReference type="ChEBI" id="CHEBI:78449"/>
        <dbReference type="EC" id="2.3.1.39"/>
    </reaction>
</comment>
<comment type="caution">
    <text evidence="7">The sequence shown here is derived from an EMBL/GenBank/DDBJ whole genome shotgun (WGS) entry which is preliminary data.</text>
</comment>
<dbReference type="PANTHER" id="PTHR42681">
    <property type="entry name" value="MALONYL-COA-ACYL CARRIER PROTEIN TRANSACYLASE, MITOCHONDRIAL"/>
    <property type="match status" value="1"/>
</dbReference>
<dbReference type="InterPro" id="IPR001227">
    <property type="entry name" value="Ac_transferase_dom_sf"/>
</dbReference>
<dbReference type="InterPro" id="IPR050858">
    <property type="entry name" value="Mal-CoA-ACP_Trans/PKS_FabD"/>
</dbReference>
<dbReference type="PANTHER" id="PTHR42681:SF1">
    <property type="entry name" value="MALONYL-COA-ACYL CARRIER PROTEIN TRANSACYLASE, MITOCHONDRIAL"/>
    <property type="match status" value="1"/>
</dbReference>
<dbReference type="SMART" id="SM00827">
    <property type="entry name" value="PKS_AT"/>
    <property type="match status" value="1"/>
</dbReference>
<feature type="active site" evidence="5">
    <location>
        <position position="91"/>
    </location>
</feature>
<comment type="similarity">
    <text evidence="4">Belongs to the fabD family.</text>
</comment>
<evidence type="ECO:0000256" key="4">
    <source>
        <dbReference type="PIRNR" id="PIRNR000446"/>
    </source>
</evidence>
<accession>A0A0C2V7B9</accession>
<dbReference type="Gene3D" id="3.40.366.10">
    <property type="entry name" value="Malonyl-Coenzyme A Acyl Carrier Protein, domain 2"/>
    <property type="match status" value="1"/>
</dbReference>